<dbReference type="AlphaFoldDB" id="A0AAP0FZH8"/>
<protein>
    <submittedName>
        <fullName evidence="1">Uncharacterized protein</fullName>
    </submittedName>
</protein>
<dbReference type="PANTHER" id="PTHR33649:SF4">
    <property type="entry name" value="PAR1 PROTEIN"/>
    <property type="match status" value="1"/>
</dbReference>
<accession>A0AAP0FZH8</accession>
<dbReference type="Proteomes" id="UP001418222">
    <property type="component" value="Unassembled WGS sequence"/>
</dbReference>
<organism evidence="1 2">
    <name type="scientific">Platanthera zijinensis</name>
    <dbReference type="NCBI Taxonomy" id="2320716"/>
    <lineage>
        <taxon>Eukaryota</taxon>
        <taxon>Viridiplantae</taxon>
        <taxon>Streptophyta</taxon>
        <taxon>Embryophyta</taxon>
        <taxon>Tracheophyta</taxon>
        <taxon>Spermatophyta</taxon>
        <taxon>Magnoliopsida</taxon>
        <taxon>Liliopsida</taxon>
        <taxon>Asparagales</taxon>
        <taxon>Orchidaceae</taxon>
        <taxon>Orchidoideae</taxon>
        <taxon>Orchideae</taxon>
        <taxon>Orchidinae</taxon>
        <taxon>Platanthera</taxon>
    </lineage>
</organism>
<gene>
    <name evidence="1" type="ORF">KSP39_PZI018389</name>
</gene>
<name>A0AAP0FZH8_9ASPA</name>
<dbReference type="InterPro" id="IPR009489">
    <property type="entry name" value="PAR1"/>
</dbReference>
<dbReference type="PANTHER" id="PTHR33649">
    <property type="entry name" value="PAR1 PROTEIN"/>
    <property type="match status" value="1"/>
</dbReference>
<proteinExistence type="predicted"/>
<reference evidence="1 2" key="1">
    <citation type="journal article" date="2022" name="Nat. Plants">
        <title>Genomes of leafy and leafless Platanthera orchids illuminate the evolution of mycoheterotrophy.</title>
        <authorList>
            <person name="Li M.H."/>
            <person name="Liu K.W."/>
            <person name="Li Z."/>
            <person name="Lu H.C."/>
            <person name="Ye Q.L."/>
            <person name="Zhang D."/>
            <person name="Wang J.Y."/>
            <person name="Li Y.F."/>
            <person name="Zhong Z.M."/>
            <person name="Liu X."/>
            <person name="Yu X."/>
            <person name="Liu D.K."/>
            <person name="Tu X.D."/>
            <person name="Liu B."/>
            <person name="Hao Y."/>
            <person name="Liao X.Y."/>
            <person name="Jiang Y.T."/>
            <person name="Sun W.H."/>
            <person name="Chen J."/>
            <person name="Chen Y.Q."/>
            <person name="Ai Y."/>
            <person name="Zhai J.W."/>
            <person name="Wu S.S."/>
            <person name="Zhou Z."/>
            <person name="Hsiao Y.Y."/>
            <person name="Wu W.L."/>
            <person name="Chen Y.Y."/>
            <person name="Lin Y.F."/>
            <person name="Hsu J.L."/>
            <person name="Li C.Y."/>
            <person name="Wang Z.W."/>
            <person name="Zhao X."/>
            <person name="Zhong W.Y."/>
            <person name="Ma X.K."/>
            <person name="Ma L."/>
            <person name="Huang J."/>
            <person name="Chen G.Z."/>
            <person name="Huang M.Z."/>
            <person name="Huang L."/>
            <person name="Peng D.H."/>
            <person name="Luo Y.B."/>
            <person name="Zou S.Q."/>
            <person name="Chen S.P."/>
            <person name="Lan S."/>
            <person name="Tsai W.C."/>
            <person name="Van de Peer Y."/>
            <person name="Liu Z.J."/>
        </authorList>
    </citation>
    <scope>NUCLEOTIDE SEQUENCE [LARGE SCALE GENOMIC DNA]</scope>
    <source>
        <strain evidence="1">Lor287</strain>
    </source>
</reference>
<dbReference type="Pfam" id="PF06521">
    <property type="entry name" value="PAR1"/>
    <property type="match status" value="1"/>
</dbReference>
<evidence type="ECO:0000313" key="2">
    <source>
        <dbReference type="Proteomes" id="UP001418222"/>
    </source>
</evidence>
<keyword evidence="2" id="KW-1185">Reference proteome</keyword>
<comment type="caution">
    <text evidence="1">The sequence shown here is derived from an EMBL/GenBank/DDBJ whole genome shotgun (WGS) entry which is preliminary data.</text>
</comment>
<sequence length="104" mass="11765">MVDWVESDRCVAACGANCRIVRISSDALLVLGFMEKLCSPECYDNCPNITDLYYNHAAGEGGLPYVLAWSFFWNTNFTLRANQFLLCVNCAFKKFVLLQVHKSL</sequence>
<dbReference type="EMBL" id="JBBWWQ010000016">
    <property type="protein sequence ID" value="KAK8926476.1"/>
    <property type="molecule type" value="Genomic_DNA"/>
</dbReference>
<evidence type="ECO:0000313" key="1">
    <source>
        <dbReference type="EMBL" id="KAK8926476.1"/>
    </source>
</evidence>